<evidence type="ECO:0000313" key="2">
    <source>
        <dbReference type="EMBL" id="OAQ84052.1"/>
    </source>
</evidence>
<comment type="caution">
    <text evidence="2">The sequence shown here is derived from an EMBL/GenBank/DDBJ whole genome shotgun (WGS) entry which is preliminary data.</text>
</comment>
<organism evidence="2 3">
    <name type="scientific">Purpureocillium lilacinum</name>
    <name type="common">Paecilomyces lilacinus</name>
    <dbReference type="NCBI Taxonomy" id="33203"/>
    <lineage>
        <taxon>Eukaryota</taxon>
        <taxon>Fungi</taxon>
        <taxon>Dikarya</taxon>
        <taxon>Ascomycota</taxon>
        <taxon>Pezizomycotina</taxon>
        <taxon>Sordariomycetes</taxon>
        <taxon>Hypocreomycetidae</taxon>
        <taxon>Hypocreales</taxon>
        <taxon>Ophiocordycipitaceae</taxon>
        <taxon>Purpureocillium</taxon>
    </lineage>
</organism>
<evidence type="ECO:0000313" key="3">
    <source>
        <dbReference type="Proteomes" id="UP000078240"/>
    </source>
</evidence>
<sequence>MAKGAGARRESGENDERRGEKRMGCRHAAAESGFMHIFCDCNFLDVLSGSLWKRGTCLALPSHRVGTWQLGMTLVGTKQSQRYVRGKHWRALPIREGLVCYMMATGDDAVAKRRLSPMRSKSELLLTVTSRQAISDPLCRGAAVVNTFSRASFKGLS</sequence>
<dbReference type="AlphaFoldDB" id="A0A179H207"/>
<gene>
    <name evidence="2" type="ORF">VFPBJ_02820</name>
</gene>
<evidence type="ECO:0000256" key="1">
    <source>
        <dbReference type="SAM" id="MobiDB-lite"/>
    </source>
</evidence>
<proteinExistence type="predicted"/>
<dbReference type="Proteomes" id="UP000078240">
    <property type="component" value="Unassembled WGS sequence"/>
</dbReference>
<feature type="compositionally biased region" description="Basic and acidic residues" evidence="1">
    <location>
        <begin position="7"/>
        <end position="22"/>
    </location>
</feature>
<feature type="region of interest" description="Disordered" evidence="1">
    <location>
        <begin position="1"/>
        <end position="22"/>
    </location>
</feature>
<reference evidence="2 3" key="1">
    <citation type="submission" date="2016-01" db="EMBL/GenBank/DDBJ databases">
        <title>Biosynthesis of antibiotic leucinostatins and their inhibition on Phytophthora in bio-control Purpureocillium lilacinum.</title>
        <authorList>
            <person name="Wang G."/>
            <person name="Liu Z."/>
            <person name="Lin R."/>
            <person name="Li E."/>
            <person name="Mao Z."/>
            <person name="Ling J."/>
            <person name="Yin W."/>
            <person name="Xie B."/>
        </authorList>
    </citation>
    <scope>NUCLEOTIDE SEQUENCE [LARGE SCALE GENOMIC DNA]</scope>
    <source>
        <strain evidence="2">PLBJ-1</strain>
    </source>
</reference>
<name>A0A179H207_PURLI</name>
<protein>
    <submittedName>
        <fullName evidence="2">Uncharacterized protein</fullName>
    </submittedName>
</protein>
<accession>A0A179H207</accession>
<dbReference type="EMBL" id="LSBH01000002">
    <property type="protein sequence ID" value="OAQ84052.1"/>
    <property type="molecule type" value="Genomic_DNA"/>
</dbReference>